<dbReference type="EMBL" id="MNCJ02000317">
    <property type="protein sequence ID" value="KAF5818104.1"/>
    <property type="molecule type" value="Genomic_DNA"/>
</dbReference>
<proteinExistence type="predicted"/>
<keyword evidence="3" id="KW-1185">Reference proteome</keyword>
<gene>
    <name evidence="2" type="ORF">HannXRQ_Chr02g0043661</name>
    <name evidence="1" type="ORF">HanXRQr2_Chr02g0060931</name>
</gene>
<dbReference type="InParanoid" id="A0A251VF42"/>
<evidence type="ECO:0000313" key="1">
    <source>
        <dbReference type="EMBL" id="KAF5818104.1"/>
    </source>
</evidence>
<name>A0A251VF42_HELAN</name>
<dbReference type="Proteomes" id="UP000215914">
    <property type="component" value="Chromosome 2"/>
</dbReference>
<organism evidence="2 3">
    <name type="scientific">Helianthus annuus</name>
    <name type="common">Common sunflower</name>
    <dbReference type="NCBI Taxonomy" id="4232"/>
    <lineage>
        <taxon>Eukaryota</taxon>
        <taxon>Viridiplantae</taxon>
        <taxon>Streptophyta</taxon>
        <taxon>Embryophyta</taxon>
        <taxon>Tracheophyta</taxon>
        <taxon>Spermatophyta</taxon>
        <taxon>Magnoliopsida</taxon>
        <taxon>eudicotyledons</taxon>
        <taxon>Gunneridae</taxon>
        <taxon>Pentapetalae</taxon>
        <taxon>asterids</taxon>
        <taxon>campanulids</taxon>
        <taxon>Asterales</taxon>
        <taxon>Asteraceae</taxon>
        <taxon>Asteroideae</taxon>
        <taxon>Heliantheae alliance</taxon>
        <taxon>Heliantheae</taxon>
        <taxon>Helianthus</taxon>
    </lineage>
</organism>
<protein>
    <submittedName>
        <fullName evidence="2">Uncharacterized protein</fullName>
    </submittedName>
</protein>
<dbReference type="Gramene" id="mRNA:HanXRQr2_Chr02g0060931">
    <property type="protein sequence ID" value="mRNA:HanXRQr2_Chr02g0060931"/>
    <property type="gene ID" value="HanXRQr2_Chr02g0060931"/>
</dbReference>
<evidence type="ECO:0000313" key="3">
    <source>
        <dbReference type="Proteomes" id="UP000215914"/>
    </source>
</evidence>
<dbReference type="EMBL" id="CM007891">
    <property type="protein sequence ID" value="OTG34248.1"/>
    <property type="molecule type" value="Genomic_DNA"/>
</dbReference>
<reference evidence="1" key="3">
    <citation type="submission" date="2020-06" db="EMBL/GenBank/DDBJ databases">
        <title>Helianthus annuus Genome sequencing and assembly Release 2.</title>
        <authorList>
            <person name="Gouzy J."/>
            <person name="Langlade N."/>
            <person name="Munos S."/>
        </authorList>
    </citation>
    <scope>NUCLEOTIDE SEQUENCE</scope>
    <source>
        <tissue evidence="1">Leaves</tissue>
    </source>
</reference>
<accession>A0A251VF42</accession>
<dbReference type="AlphaFoldDB" id="A0A251VF42"/>
<evidence type="ECO:0000313" key="2">
    <source>
        <dbReference type="EMBL" id="OTG34248.1"/>
    </source>
</evidence>
<reference evidence="2" key="2">
    <citation type="submission" date="2017-02" db="EMBL/GenBank/DDBJ databases">
        <title>Sunflower complete genome.</title>
        <authorList>
            <person name="Langlade N."/>
            <person name="Munos S."/>
        </authorList>
    </citation>
    <scope>NUCLEOTIDE SEQUENCE [LARGE SCALE GENOMIC DNA]</scope>
    <source>
        <tissue evidence="2">Leaves</tissue>
    </source>
</reference>
<sequence length="92" mass="10782">MDQSILNIITRWVRMGKTLSPSRSRWVRTRTIRVSQKEQLQDRSLSISHHPPPLPHGEFFECEPVTTIVPLFQQIIRGGKKIHRNGQRLEET</sequence>
<reference evidence="1 3" key="1">
    <citation type="journal article" date="2017" name="Nature">
        <title>The sunflower genome provides insights into oil metabolism, flowering and Asterid evolution.</title>
        <authorList>
            <person name="Badouin H."/>
            <person name="Gouzy J."/>
            <person name="Grassa C.J."/>
            <person name="Murat F."/>
            <person name="Staton S.E."/>
            <person name="Cottret L."/>
            <person name="Lelandais-Briere C."/>
            <person name="Owens G.L."/>
            <person name="Carrere S."/>
            <person name="Mayjonade B."/>
            <person name="Legrand L."/>
            <person name="Gill N."/>
            <person name="Kane N.C."/>
            <person name="Bowers J.E."/>
            <person name="Hubner S."/>
            <person name="Bellec A."/>
            <person name="Berard A."/>
            <person name="Berges H."/>
            <person name="Blanchet N."/>
            <person name="Boniface M.C."/>
            <person name="Brunel D."/>
            <person name="Catrice O."/>
            <person name="Chaidir N."/>
            <person name="Claudel C."/>
            <person name="Donnadieu C."/>
            <person name="Faraut T."/>
            <person name="Fievet G."/>
            <person name="Helmstetter N."/>
            <person name="King M."/>
            <person name="Knapp S.J."/>
            <person name="Lai Z."/>
            <person name="Le Paslier M.C."/>
            <person name="Lippi Y."/>
            <person name="Lorenzon L."/>
            <person name="Mandel J.R."/>
            <person name="Marage G."/>
            <person name="Marchand G."/>
            <person name="Marquand E."/>
            <person name="Bret-Mestries E."/>
            <person name="Morien E."/>
            <person name="Nambeesan S."/>
            <person name="Nguyen T."/>
            <person name="Pegot-Espagnet P."/>
            <person name="Pouilly N."/>
            <person name="Raftis F."/>
            <person name="Sallet E."/>
            <person name="Schiex T."/>
            <person name="Thomas J."/>
            <person name="Vandecasteele C."/>
            <person name="Vares D."/>
            <person name="Vear F."/>
            <person name="Vautrin S."/>
            <person name="Crespi M."/>
            <person name="Mangin B."/>
            <person name="Burke J.M."/>
            <person name="Salse J."/>
            <person name="Munos S."/>
            <person name="Vincourt P."/>
            <person name="Rieseberg L.H."/>
            <person name="Langlade N.B."/>
        </authorList>
    </citation>
    <scope>NUCLEOTIDE SEQUENCE [LARGE SCALE GENOMIC DNA]</scope>
    <source>
        <strain evidence="3">cv. SF193</strain>
        <tissue evidence="1">Leaves</tissue>
    </source>
</reference>